<accession>N1J8B1</accession>
<dbReference type="InterPro" id="IPR029021">
    <property type="entry name" value="Prot-tyrosine_phosphatase-like"/>
</dbReference>
<dbReference type="PROSITE" id="PS00383">
    <property type="entry name" value="TYR_PHOSPHATASE_1"/>
    <property type="match status" value="1"/>
</dbReference>
<dbReference type="InterPro" id="IPR000242">
    <property type="entry name" value="PTP_cat"/>
</dbReference>
<dbReference type="PROSITE" id="PS50055">
    <property type="entry name" value="TYR_PHOSPHATASE_PTP"/>
    <property type="match status" value="1"/>
</dbReference>
<protein>
    <submittedName>
        <fullName evidence="4">Protein tyrosine phosphatase</fullName>
    </submittedName>
</protein>
<dbReference type="OrthoDB" id="10253954at2759"/>
<comment type="similarity">
    <text evidence="1">Belongs to the protein-tyrosine phosphatase family. Non-receptor class subfamily.</text>
</comment>
<dbReference type="InterPro" id="IPR000387">
    <property type="entry name" value="Tyr_Pase_dom"/>
</dbReference>
<dbReference type="FunCoup" id="N1J8B1">
    <property type="interactions" value="866"/>
</dbReference>
<keyword evidence="5" id="KW-1185">Reference proteome</keyword>
<dbReference type="EMBL" id="CAUH01001665">
    <property type="protein sequence ID" value="CCU75779.1"/>
    <property type="molecule type" value="Genomic_DNA"/>
</dbReference>
<evidence type="ECO:0000313" key="4">
    <source>
        <dbReference type="EMBL" id="CCU75779.1"/>
    </source>
</evidence>
<dbReference type="SMART" id="SM00404">
    <property type="entry name" value="PTPc_motif"/>
    <property type="match status" value="1"/>
</dbReference>
<organism evidence="4 5">
    <name type="scientific">Blumeria graminis f. sp. hordei (strain DH14)</name>
    <name type="common">Barley powdery mildew</name>
    <name type="synonym">Oidium monilioides f. sp. hordei</name>
    <dbReference type="NCBI Taxonomy" id="546991"/>
    <lineage>
        <taxon>Eukaryota</taxon>
        <taxon>Fungi</taxon>
        <taxon>Dikarya</taxon>
        <taxon>Ascomycota</taxon>
        <taxon>Pezizomycotina</taxon>
        <taxon>Leotiomycetes</taxon>
        <taxon>Erysiphales</taxon>
        <taxon>Erysiphaceae</taxon>
        <taxon>Blumeria</taxon>
        <taxon>Blumeria hordei</taxon>
    </lineage>
</organism>
<dbReference type="InterPro" id="IPR050348">
    <property type="entry name" value="Protein-Tyr_Phosphatase"/>
</dbReference>
<dbReference type="AlphaFoldDB" id="N1J8B1"/>
<dbReference type="PRINTS" id="PR00700">
    <property type="entry name" value="PRTYPHPHTASE"/>
</dbReference>
<dbReference type="InterPro" id="IPR003595">
    <property type="entry name" value="Tyr_Pase_cat"/>
</dbReference>
<dbReference type="Pfam" id="PF00102">
    <property type="entry name" value="Y_phosphatase"/>
    <property type="match status" value="1"/>
</dbReference>
<comment type="caution">
    <text evidence="4">The sequence shown here is derived from an EMBL/GenBank/DDBJ whole genome shotgun (WGS) entry which is preliminary data.</text>
</comment>
<evidence type="ECO:0000313" key="5">
    <source>
        <dbReference type="Proteomes" id="UP000015441"/>
    </source>
</evidence>
<sequence length="362" mass="41814">MSSNRAASAATIASEPSSKPVMPLFLQLPEDEIENKFVNLFHLEWQRLRSTHDEWAQPSPDKNRDRYPNIIPWEKNRVKLQVPKDVNDYINASYVVVPLTLERPNKIHERFICMQGPMERTVDQVWQMVWHELGIADETSPAVIVMLCPTHAPVPGHPSKLSKTCHAYYPLDQNSHSIRVSGKTKHGTNFNATIAFKSRVPTVQNADIEIRELEMTVDGKQGIKPIWHFLYRSWPDHGVPKNSDIGKILQLLDLTRRQNSNDGNPRIIHCSAGVGRTGTFIALDFLVSQLRRGDWINIDQKYTHSIADPIYDIVNYLRTQRSHMVQTYAQYRFLYRIMRKLWVKMYQIPDARTETCTSSNIN</sequence>
<dbReference type="PANTHER" id="PTHR19134:SF449">
    <property type="entry name" value="TYROSINE-PROTEIN PHOSPHATASE 1"/>
    <property type="match status" value="1"/>
</dbReference>
<dbReference type="SMART" id="SM00194">
    <property type="entry name" value="PTPc"/>
    <property type="match status" value="1"/>
</dbReference>
<proteinExistence type="inferred from homology"/>
<name>N1J8B1_BLUG1</name>
<dbReference type="STRING" id="546991.N1J8B1"/>
<gene>
    <name evidence="4" type="ORF">BGHDH14_bgh04908</name>
</gene>
<dbReference type="eggNOG" id="KOG0790">
    <property type="taxonomic scope" value="Eukaryota"/>
</dbReference>
<evidence type="ECO:0000259" key="2">
    <source>
        <dbReference type="PROSITE" id="PS50055"/>
    </source>
</evidence>
<dbReference type="InterPro" id="IPR016130">
    <property type="entry name" value="Tyr_Pase_AS"/>
</dbReference>
<dbReference type="GO" id="GO:0004725">
    <property type="term" value="F:protein tyrosine phosphatase activity"/>
    <property type="evidence" value="ECO:0007669"/>
    <property type="project" value="InterPro"/>
</dbReference>
<dbReference type="PROSITE" id="PS50056">
    <property type="entry name" value="TYR_PHOSPHATASE_2"/>
    <property type="match status" value="1"/>
</dbReference>
<dbReference type="Proteomes" id="UP000015441">
    <property type="component" value="Unassembled WGS sequence"/>
</dbReference>
<feature type="domain" description="Tyrosine-protein phosphatase" evidence="2">
    <location>
        <begin position="33"/>
        <end position="341"/>
    </location>
</feature>
<reference evidence="4 5" key="1">
    <citation type="journal article" date="2010" name="Science">
        <title>Genome expansion and gene loss in powdery mildew fungi reveal tradeoffs in extreme parasitism.</title>
        <authorList>
            <person name="Spanu P.D."/>
            <person name="Abbott J.C."/>
            <person name="Amselem J."/>
            <person name="Burgis T.A."/>
            <person name="Soanes D.M."/>
            <person name="Stueber K."/>
            <person name="Ver Loren van Themaat E."/>
            <person name="Brown J.K.M."/>
            <person name="Butcher S.A."/>
            <person name="Gurr S.J."/>
            <person name="Lebrun M.-H."/>
            <person name="Ridout C.J."/>
            <person name="Schulze-Lefert P."/>
            <person name="Talbot N.J."/>
            <person name="Ahmadinejad N."/>
            <person name="Ametz C."/>
            <person name="Barton G.R."/>
            <person name="Benjdia M."/>
            <person name="Bidzinski P."/>
            <person name="Bindschedler L.V."/>
            <person name="Both M."/>
            <person name="Brewer M.T."/>
            <person name="Cadle-Davidson L."/>
            <person name="Cadle-Davidson M.M."/>
            <person name="Collemare J."/>
            <person name="Cramer R."/>
            <person name="Frenkel O."/>
            <person name="Godfrey D."/>
            <person name="Harriman J."/>
            <person name="Hoede C."/>
            <person name="King B.C."/>
            <person name="Klages S."/>
            <person name="Kleemann J."/>
            <person name="Knoll D."/>
            <person name="Koti P.S."/>
            <person name="Kreplak J."/>
            <person name="Lopez-Ruiz F.J."/>
            <person name="Lu X."/>
            <person name="Maekawa T."/>
            <person name="Mahanil S."/>
            <person name="Micali C."/>
            <person name="Milgroom M.G."/>
            <person name="Montana G."/>
            <person name="Noir S."/>
            <person name="O'Connell R.J."/>
            <person name="Oberhaensli S."/>
            <person name="Parlange F."/>
            <person name="Pedersen C."/>
            <person name="Quesneville H."/>
            <person name="Reinhardt R."/>
            <person name="Rott M."/>
            <person name="Sacristan S."/>
            <person name="Schmidt S.M."/>
            <person name="Schoen M."/>
            <person name="Skamnioti P."/>
            <person name="Sommer H."/>
            <person name="Stephens A."/>
            <person name="Takahara H."/>
            <person name="Thordal-Christensen H."/>
            <person name="Vigouroux M."/>
            <person name="Wessling R."/>
            <person name="Wicker T."/>
            <person name="Panstruga R."/>
        </authorList>
    </citation>
    <scope>NUCLEOTIDE SEQUENCE [LARGE SCALE GENOMIC DNA]</scope>
    <source>
        <strain evidence="4">DH14</strain>
    </source>
</reference>
<feature type="domain" description="Tyrosine specific protein phosphatases" evidence="3">
    <location>
        <begin position="246"/>
        <end position="332"/>
    </location>
</feature>
<dbReference type="SUPFAM" id="SSF52799">
    <property type="entry name" value="(Phosphotyrosine protein) phosphatases II"/>
    <property type="match status" value="1"/>
</dbReference>
<dbReference type="Gene3D" id="3.90.190.10">
    <property type="entry name" value="Protein tyrosine phosphatase superfamily"/>
    <property type="match status" value="1"/>
</dbReference>
<dbReference type="HOGENOM" id="CLU_001645_9_12_1"/>
<dbReference type="InParanoid" id="N1J8B1"/>
<dbReference type="PANTHER" id="PTHR19134">
    <property type="entry name" value="RECEPTOR-TYPE TYROSINE-PROTEIN PHOSPHATASE"/>
    <property type="match status" value="1"/>
</dbReference>
<evidence type="ECO:0000256" key="1">
    <source>
        <dbReference type="ARBA" id="ARBA00009649"/>
    </source>
</evidence>
<evidence type="ECO:0000259" key="3">
    <source>
        <dbReference type="PROSITE" id="PS50056"/>
    </source>
</evidence>